<dbReference type="EMBL" id="FQZF01000024">
    <property type="protein sequence ID" value="SHJ89672.1"/>
    <property type="molecule type" value="Genomic_DNA"/>
</dbReference>
<gene>
    <name evidence="4" type="ORF">SAMN02745194_03667</name>
</gene>
<feature type="domain" description="Response regulatory" evidence="3">
    <location>
        <begin position="1"/>
        <end position="115"/>
    </location>
</feature>
<reference evidence="4 5" key="1">
    <citation type="submission" date="2016-11" db="EMBL/GenBank/DDBJ databases">
        <authorList>
            <person name="Jaros S."/>
            <person name="Januszkiewicz K."/>
            <person name="Wedrychowicz H."/>
        </authorList>
    </citation>
    <scope>NUCLEOTIDE SEQUENCE [LARGE SCALE GENOMIC DNA]</scope>
    <source>
        <strain evidence="4 5">DSM 14916</strain>
    </source>
</reference>
<dbReference type="OrthoDB" id="9782655at2"/>
<dbReference type="AlphaFoldDB" id="A0A1M6N1Y4"/>
<protein>
    <submittedName>
        <fullName evidence="4">Response regulator receiver domain-containing protein</fullName>
    </submittedName>
</protein>
<dbReference type="STRING" id="198092.SAMN02745194_03667"/>
<evidence type="ECO:0000313" key="4">
    <source>
        <dbReference type="EMBL" id="SHJ89672.1"/>
    </source>
</evidence>
<feature type="modified residue" description="4-aspartylphosphate" evidence="2">
    <location>
        <position position="50"/>
    </location>
</feature>
<dbReference type="InterPro" id="IPR001789">
    <property type="entry name" value="Sig_transdc_resp-reg_receiver"/>
</dbReference>
<dbReference type="PROSITE" id="PS50110">
    <property type="entry name" value="RESPONSE_REGULATORY"/>
    <property type="match status" value="1"/>
</dbReference>
<evidence type="ECO:0000259" key="3">
    <source>
        <dbReference type="PROSITE" id="PS50110"/>
    </source>
</evidence>
<proteinExistence type="predicted"/>
<keyword evidence="5" id="KW-1185">Reference proteome</keyword>
<accession>A0A1M6N1Y4</accession>
<evidence type="ECO:0000256" key="1">
    <source>
        <dbReference type="ARBA" id="ARBA00022553"/>
    </source>
</evidence>
<dbReference type="InterPro" id="IPR011006">
    <property type="entry name" value="CheY-like_superfamily"/>
</dbReference>
<dbReference type="PANTHER" id="PTHR44591:SF25">
    <property type="entry name" value="CHEMOTAXIS TWO-COMPONENT RESPONSE REGULATOR"/>
    <property type="match status" value="1"/>
</dbReference>
<dbReference type="Pfam" id="PF00072">
    <property type="entry name" value="Response_reg"/>
    <property type="match status" value="1"/>
</dbReference>
<dbReference type="InterPro" id="IPR050595">
    <property type="entry name" value="Bact_response_regulator"/>
</dbReference>
<dbReference type="GO" id="GO:0000160">
    <property type="term" value="P:phosphorelay signal transduction system"/>
    <property type="evidence" value="ECO:0007669"/>
    <property type="project" value="InterPro"/>
</dbReference>
<evidence type="ECO:0000313" key="5">
    <source>
        <dbReference type="Proteomes" id="UP000184387"/>
    </source>
</evidence>
<keyword evidence="1 2" id="KW-0597">Phosphoprotein</keyword>
<evidence type="ECO:0000256" key="2">
    <source>
        <dbReference type="PROSITE-ProRule" id="PRU00169"/>
    </source>
</evidence>
<name>A0A1M6N1Y4_9PROT</name>
<dbReference type="Proteomes" id="UP000184387">
    <property type="component" value="Unassembled WGS sequence"/>
</dbReference>
<dbReference type="Gene3D" id="3.40.50.2300">
    <property type="match status" value="1"/>
</dbReference>
<dbReference type="SMART" id="SM00448">
    <property type="entry name" value="REC"/>
    <property type="match status" value="1"/>
</dbReference>
<dbReference type="SUPFAM" id="SSF52172">
    <property type="entry name" value="CheY-like"/>
    <property type="match status" value="1"/>
</dbReference>
<dbReference type="PANTHER" id="PTHR44591">
    <property type="entry name" value="STRESS RESPONSE REGULATOR PROTEIN 1"/>
    <property type="match status" value="1"/>
</dbReference>
<organism evidence="4 5">
    <name type="scientific">Muricoccus roseus</name>
    <dbReference type="NCBI Taxonomy" id="198092"/>
    <lineage>
        <taxon>Bacteria</taxon>
        <taxon>Pseudomonadati</taxon>
        <taxon>Pseudomonadota</taxon>
        <taxon>Alphaproteobacteria</taxon>
        <taxon>Acetobacterales</taxon>
        <taxon>Roseomonadaceae</taxon>
        <taxon>Muricoccus</taxon>
    </lineage>
</organism>
<sequence length="117" mass="12248">MLAIVEDDPSARAALSSLLGAMDFVAVGFPDAASFLEFGDLDQVGCLIADVRLPGMSGLQLHLCLRAAGRNLPTILITAYPDPTSSRSALDAGVRAYLAKPVQPEELHACLEAILGL</sequence>